<dbReference type="InterPro" id="IPR000182">
    <property type="entry name" value="GNAT_dom"/>
</dbReference>
<protein>
    <submittedName>
        <fullName evidence="2">GNAT family N-acetyltransferase</fullName>
    </submittedName>
</protein>
<dbReference type="Pfam" id="PF00583">
    <property type="entry name" value="Acetyltransf_1"/>
    <property type="match status" value="1"/>
</dbReference>
<dbReference type="InterPro" id="IPR016181">
    <property type="entry name" value="Acyl_CoA_acyltransferase"/>
</dbReference>
<proteinExistence type="predicted"/>
<accession>A0ABS7X8Y4</accession>
<dbReference type="Gene3D" id="3.40.630.30">
    <property type="match status" value="1"/>
</dbReference>
<keyword evidence="3" id="KW-1185">Reference proteome</keyword>
<name>A0ABS7X8Y4_9GAMM</name>
<organism evidence="2 3">
    <name type="scientific">Rheinheimera maricola</name>
    <dbReference type="NCBI Taxonomy" id="2793282"/>
    <lineage>
        <taxon>Bacteria</taxon>
        <taxon>Pseudomonadati</taxon>
        <taxon>Pseudomonadota</taxon>
        <taxon>Gammaproteobacteria</taxon>
        <taxon>Chromatiales</taxon>
        <taxon>Chromatiaceae</taxon>
        <taxon>Rheinheimera</taxon>
    </lineage>
</organism>
<comment type="caution">
    <text evidence="2">The sequence shown here is derived from an EMBL/GenBank/DDBJ whole genome shotgun (WGS) entry which is preliminary data.</text>
</comment>
<dbReference type="SUPFAM" id="SSF55729">
    <property type="entry name" value="Acyl-CoA N-acyltransferases (Nat)"/>
    <property type="match status" value="1"/>
</dbReference>
<reference evidence="2 3" key="1">
    <citation type="submission" date="2020-12" db="EMBL/GenBank/DDBJ databases">
        <authorList>
            <person name="Ruan W."/>
            <person name="Khan S.A."/>
            <person name="Jeon C.O."/>
        </authorList>
    </citation>
    <scope>NUCLEOTIDE SEQUENCE [LARGE SCALE GENOMIC DNA]</scope>
    <source>
        <strain evidence="2 3">MA-13</strain>
    </source>
</reference>
<dbReference type="Proteomes" id="UP000663814">
    <property type="component" value="Unassembled WGS sequence"/>
</dbReference>
<feature type="domain" description="N-acetyltransferase" evidence="1">
    <location>
        <begin position="2"/>
        <end position="155"/>
    </location>
</feature>
<evidence type="ECO:0000313" key="3">
    <source>
        <dbReference type="Proteomes" id="UP000663814"/>
    </source>
</evidence>
<dbReference type="EMBL" id="JAERPS020000003">
    <property type="protein sequence ID" value="MBZ9612010.1"/>
    <property type="molecule type" value="Genomic_DNA"/>
</dbReference>
<evidence type="ECO:0000259" key="1">
    <source>
        <dbReference type="PROSITE" id="PS51186"/>
    </source>
</evidence>
<reference evidence="2 3" key="2">
    <citation type="submission" date="2021-08" db="EMBL/GenBank/DDBJ databases">
        <title>Rheinheimera aquimaris sp. nov., isolated from seawater of the East Sea in Korea.</title>
        <authorList>
            <person name="Kim K.H."/>
            <person name="Wenting R."/>
            <person name="Kim K.R."/>
            <person name="Jeon C.O."/>
        </authorList>
    </citation>
    <scope>NUCLEOTIDE SEQUENCE [LARGE SCALE GENOMIC DNA]</scope>
    <source>
        <strain evidence="2 3">MA-13</strain>
    </source>
</reference>
<dbReference type="PROSITE" id="PS51186">
    <property type="entry name" value="GNAT"/>
    <property type="match status" value="1"/>
</dbReference>
<dbReference type="RefSeq" id="WP_205310977.1">
    <property type="nucleotide sequence ID" value="NZ_JAERPS020000003.1"/>
</dbReference>
<evidence type="ECO:0000313" key="2">
    <source>
        <dbReference type="EMBL" id="MBZ9612010.1"/>
    </source>
</evidence>
<gene>
    <name evidence="2" type="ORF">I4W93_010415</name>
</gene>
<dbReference type="CDD" id="cd04301">
    <property type="entry name" value="NAT_SF"/>
    <property type="match status" value="1"/>
</dbReference>
<sequence>MQTLLAVTSMSELSQLRNWFQNAEQQQSWGGDNFVYPCSEQQFLQLLCRPGTQSYSLLDRHSGKLLGFGQLCDRFGCHHLARLVIAPPHRGQGLAKQLIFALIMQALSTQQRDISLYVHRHNVVALQCYNRLGFNITTPPEEDNARLYFMTLPADTAKVSVAQYLTQL</sequence>